<name>A0ABP7ZTU2_9MICO</name>
<dbReference type="InterPro" id="IPR055259">
    <property type="entry name" value="YkvP/CgeB_Glyco_trans-like"/>
</dbReference>
<protein>
    <recommendedName>
        <fullName evidence="1">Spore protein YkvP/CgeB glycosyl transferase-like domain-containing protein</fullName>
    </recommendedName>
</protein>
<evidence type="ECO:0000313" key="2">
    <source>
        <dbReference type="EMBL" id="GAA4170332.1"/>
    </source>
</evidence>
<sequence>MPVDAVFTFSYETYADARAREMMRPPDRILETLIAEQDEGGIGRLLVANPFRSVVTVAAHRLLRDQPAFPATDVRQLFEPMRLARSDAADPAEVARQYAAYDRALRRAAARFGLERPAVITTNPVIAGFAPLAWAGSVTYFGRDDWLTTPAKRRWWPVYAEAYARIARSGIAVTAVSRQIIDRIAASGVDAGGLRGASAVVPNGVDPREWLGPAAAPPAWFAALPAPRAVHVGTLDTRIDVEGIAALAAARPELSIVLLGSVPDERDVAPLRPVPNITIAPHVGRAELVAVLRATEITLLAHRRTPLTEAMSPLKLYEYLAAGAPVLAVDLPPVRGLGPRVLLTEDVAGFAGATDAALALGRAPESDRERFVDDNSWRSRHRALLELALPAGANISPR</sequence>
<dbReference type="Proteomes" id="UP001501079">
    <property type="component" value="Unassembled WGS sequence"/>
</dbReference>
<reference evidence="3" key="1">
    <citation type="journal article" date="2019" name="Int. J. Syst. Evol. Microbiol.">
        <title>The Global Catalogue of Microorganisms (GCM) 10K type strain sequencing project: providing services to taxonomists for standard genome sequencing and annotation.</title>
        <authorList>
            <consortium name="The Broad Institute Genomics Platform"/>
            <consortium name="The Broad Institute Genome Sequencing Center for Infectious Disease"/>
            <person name="Wu L."/>
            <person name="Ma J."/>
        </authorList>
    </citation>
    <scope>NUCLEOTIDE SEQUENCE [LARGE SCALE GENOMIC DNA]</scope>
    <source>
        <strain evidence="3">JCM 17591</strain>
    </source>
</reference>
<dbReference type="Gene3D" id="3.40.50.2000">
    <property type="entry name" value="Glycogen Phosphorylase B"/>
    <property type="match status" value="1"/>
</dbReference>
<comment type="caution">
    <text evidence="2">The sequence shown here is derived from an EMBL/GenBank/DDBJ whole genome shotgun (WGS) entry which is preliminary data.</text>
</comment>
<evidence type="ECO:0000259" key="1">
    <source>
        <dbReference type="Pfam" id="PF13524"/>
    </source>
</evidence>
<proteinExistence type="predicted"/>
<dbReference type="Pfam" id="PF13524">
    <property type="entry name" value="Glyco_trans_1_2"/>
    <property type="match status" value="1"/>
</dbReference>
<organism evidence="2 3">
    <name type="scientific">Gryllotalpicola koreensis</name>
    <dbReference type="NCBI Taxonomy" id="993086"/>
    <lineage>
        <taxon>Bacteria</taxon>
        <taxon>Bacillati</taxon>
        <taxon>Actinomycetota</taxon>
        <taxon>Actinomycetes</taxon>
        <taxon>Micrococcales</taxon>
        <taxon>Microbacteriaceae</taxon>
        <taxon>Gryllotalpicola</taxon>
    </lineage>
</organism>
<dbReference type="EMBL" id="BAABBW010000001">
    <property type="protein sequence ID" value="GAA4170332.1"/>
    <property type="molecule type" value="Genomic_DNA"/>
</dbReference>
<evidence type="ECO:0000313" key="3">
    <source>
        <dbReference type="Proteomes" id="UP001501079"/>
    </source>
</evidence>
<dbReference type="SUPFAM" id="SSF53756">
    <property type="entry name" value="UDP-Glycosyltransferase/glycogen phosphorylase"/>
    <property type="match status" value="1"/>
</dbReference>
<keyword evidence="3" id="KW-1185">Reference proteome</keyword>
<feature type="domain" description="Spore protein YkvP/CgeB glycosyl transferase-like" evidence="1">
    <location>
        <begin position="246"/>
        <end position="385"/>
    </location>
</feature>
<gene>
    <name evidence="2" type="ORF">GCM10022287_08070</name>
</gene>
<dbReference type="RefSeq" id="WP_344751988.1">
    <property type="nucleotide sequence ID" value="NZ_BAABBW010000001.1"/>
</dbReference>
<accession>A0ABP7ZTU2</accession>